<sequence>MLFNSYAFLIFLPIVLAVYYCLNLRAQNLWLLAASWFFYGSWDYRFLGLLGISTVVDYFCGRWIYQSTNPRTRKHLLLVSIVTNLSILGFFKYYGFFVSSLIALLASLGIRANVPMLNILLPVGISFYTFQTMSYTIDIYRGLDKPCDSIATFALFVSYFPQLVAGPIERASSLLPQLSQKRTITGRCLREGLMLIVLGYFKKVGVADTLAPLVDTRFTYPDQATSADLLFSLYLFAIQIYCDFSGYTDIARGVSRLLGVRLMVNFAQPYFSTSITEFWRRWHISLSTWLRDYLYIPLGGNRHGTLITYRNLSITMLLGGLWHGASWNFIVWGALHGMYLSVDRLKHGSRPPISEWTWRNSWWMIVKMFVVFHLVCLAWIAFRAQNLPDALHFLEGIFAGRHNAEINEISWMSKRLLILIVTLAAIDICQRASNDHVVFLRLPTILQGAFVALLIALTLAFGGIDDQVPFIYFQF</sequence>
<dbReference type="GO" id="GO:0005886">
    <property type="term" value="C:plasma membrane"/>
    <property type="evidence" value="ECO:0007669"/>
    <property type="project" value="UniProtKB-SubCell"/>
</dbReference>
<dbReference type="GO" id="GO:0042121">
    <property type="term" value="P:alginic acid biosynthetic process"/>
    <property type="evidence" value="ECO:0007669"/>
    <property type="project" value="InterPro"/>
</dbReference>
<name>A0A5C6BA42_9PLAN</name>
<feature type="transmembrane region" description="Helical" evidence="10">
    <location>
        <begin position="320"/>
        <end position="342"/>
    </location>
</feature>
<organism evidence="11 12">
    <name type="scientific">Symmachiella macrocystis</name>
    <dbReference type="NCBI Taxonomy" id="2527985"/>
    <lineage>
        <taxon>Bacteria</taxon>
        <taxon>Pseudomonadati</taxon>
        <taxon>Planctomycetota</taxon>
        <taxon>Planctomycetia</taxon>
        <taxon>Planctomycetales</taxon>
        <taxon>Planctomycetaceae</taxon>
        <taxon>Symmachiella</taxon>
    </lineage>
</organism>
<dbReference type="PIRSF" id="PIRSF016636">
    <property type="entry name" value="AlgI_DltB"/>
    <property type="match status" value="1"/>
</dbReference>
<keyword evidence="12" id="KW-1185">Reference proteome</keyword>
<reference evidence="11 12" key="1">
    <citation type="submission" date="2019-02" db="EMBL/GenBank/DDBJ databases">
        <title>Deep-cultivation of Planctomycetes and their phenomic and genomic characterization uncovers novel biology.</title>
        <authorList>
            <person name="Wiegand S."/>
            <person name="Jogler M."/>
            <person name="Boedeker C."/>
            <person name="Pinto D."/>
            <person name="Vollmers J."/>
            <person name="Rivas-Marin E."/>
            <person name="Kohn T."/>
            <person name="Peeters S.H."/>
            <person name="Heuer A."/>
            <person name="Rast P."/>
            <person name="Oberbeckmann S."/>
            <person name="Bunk B."/>
            <person name="Jeske O."/>
            <person name="Meyerdierks A."/>
            <person name="Storesund J.E."/>
            <person name="Kallscheuer N."/>
            <person name="Luecker S."/>
            <person name="Lage O.M."/>
            <person name="Pohl T."/>
            <person name="Merkel B.J."/>
            <person name="Hornburger P."/>
            <person name="Mueller R.-W."/>
            <person name="Bruemmer F."/>
            <person name="Labrenz M."/>
            <person name="Spormann A.M."/>
            <person name="Op Den Camp H."/>
            <person name="Overmann J."/>
            <person name="Amann R."/>
            <person name="Jetten M.S.M."/>
            <person name="Mascher T."/>
            <person name="Medema M.H."/>
            <person name="Devos D.P."/>
            <person name="Kaster A.-K."/>
            <person name="Ovreas L."/>
            <person name="Rohde M."/>
            <person name="Galperin M.Y."/>
            <person name="Jogler C."/>
        </authorList>
    </citation>
    <scope>NUCLEOTIDE SEQUENCE [LARGE SCALE GENOMIC DNA]</scope>
    <source>
        <strain evidence="11 12">CA54</strain>
    </source>
</reference>
<comment type="caution">
    <text evidence="11">The sequence shown here is derived from an EMBL/GenBank/DDBJ whole genome shotgun (WGS) entry which is preliminary data.</text>
</comment>
<feature type="transmembrane region" description="Helical" evidence="10">
    <location>
        <begin position="445"/>
        <end position="464"/>
    </location>
</feature>
<dbReference type="RefSeq" id="WP_146372619.1">
    <property type="nucleotide sequence ID" value="NZ_SJPP01000002.1"/>
</dbReference>
<evidence type="ECO:0000313" key="11">
    <source>
        <dbReference type="EMBL" id="TWU08828.1"/>
    </source>
</evidence>
<evidence type="ECO:0000256" key="6">
    <source>
        <dbReference type="ARBA" id="ARBA00022989"/>
    </source>
</evidence>
<dbReference type="Proteomes" id="UP000320735">
    <property type="component" value="Unassembled WGS sequence"/>
</dbReference>
<feature type="transmembrane region" description="Helical" evidence="10">
    <location>
        <begin position="7"/>
        <end position="26"/>
    </location>
</feature>
<keyword evidence="4 9" id="KW-0808">Transferase</keyword>
<feature type="transmembrane region" description="Helical" evidence="10">
    <location>
        <begin position="112"/>
        <end position="130"/>
    </location>
</feature>
<keyword evidence="7 9" id="KW-0472">Membrane</keyword>
<dbReference type="InterPro" id="IPR004299">
    <property type="entry name" value="MBOAT_fam"/>
</dbReference>
<evidence type="ECO:0000256" key="9">
    <source>
        <dbReference type="PIRNR" id="PIRNR016636"/>
    </source>
</evidence>
<feature type="transmembrane region" description="Helical" evidence="10">
    <location>
        <begin position="46"/>
        <end position="65"/>
    </location>
</feature>
<evidence type="ECO:0000256" key="8">
    <source>
        <dbReference type="ARBA" id="ARBA00023315"/>
    </source>
</evidence>
<feature type="transmembrane region" description="Helical" evidence="10">
    <location>
        <begin position="362"/>
        <end position="382"/>
    </location>
</feature>
<evidence type="ECO:0000256" key="5">
    <source>
        <dbReference type="ARBA" id="ARBA00022692"/>
    </source>
</evidence>
<dbReference type="PANTHER" id="PTHR13285:SF23">
    <property type="entry name" value="TEICHOIC ACID D-ALANYLTRANSFERASE"/>
    <property type="match status" value="1"/>
</dbReference>
<dbReference type="GO" id="GO:0016746">
    <property type="term" value="F:acyltransferase activity"/>
    <property type="evidence" value="ECO:0007669"/>
    <property type="project" value="UniProtKB-KW"/>
</dbReference>
<keyword evidence="8 9" id="KW-0012">Acyltransferase</keyword>
<dbReference type="AlphaFoldDB" id="A0A5C6BA42"/>
<dbReference type="Pfam" id="PF03062">
    <property type="entry name" value="MBOAT"/>
    <property type="match status" value="1"/>
</dbReference>
<dbReference type="EC" id="2.3.1.-" evidence="11"/>
<dbReference type="OrthoDB" id="9805788at2"/>
<protein>
    <submittedName>
        <fullName evidence="11">Peptidoglycan O-acetyltransferase</fullName>
        <ecNumber evidence="11">2.3.1.-</ecNumber>
    </submittedName>
</protein>
<dbReference type="InterPro" id="IPR051085">
    <property type="entry name" value="MB_O-acyltransferase"/>
</dbReference>
<keyword evidence="3 9" id="KW-1003">Cell membrane</keyword>
<evidence type="ECO:0000256" key="2">
    <source>
        <dbReference type="ARBA" id="ARBA00010323"/>
    </source>
</evidence>
<proteinExistence type="inferred from homology"/>
<evidence type="ECO:0000313" key="12">
    <source>
        <dbReference type="Proteomes" id="UP000320735"/>
    </source>
</evidence>
<accession>A0A5C6BA42</accession>
<evidence type="ECO:0000256" key="7">
    <source>
        <dbReference type="ARBA" id="ARBA00023136"/>
    </source>
</evidence>
<keyword evidence="5 10" id="KW-0812">Transmembrane</keyword>
<dbReference type="EMBL" id="SJPP01000002">
    <property type="protein sequence ID" value="TWU08828.1"/>
    <property type="molecule type" value="Genomic_DNA"/>
</dbReference>
<dbReference type="InterPro" id="IPR024194">
    <property type="entry name" value="Ac/AlaTfrase_AlgI/DltB"/>
</dbReference>
<keyword evidence="6 10" id="KW-1133">Transmembrane helix</keyword>
<evidence type="ECO:0000256" key="4">
    <source>
        <dbReference type="ARBA" id="ARBA00022679"/>
    </source>
</evidence>
<feature type="transmembrane region" description="Helical" evidence="10">
    <location>
        <begin position="77"/>
        <end position="106"/>
    </location>
</feature>
<dbReference type="PIRSF" id="PIRSF500217">
    <property type="entry name" value="AlgI"/>
    <property type="match status" value="1"/>
</dbReference>
<evidence type="ECO:0000256" key="10">
    <source>
        <dbReference type="SAM" id="Phobius"/>
    </source>
</evidence>
<gene>
    <name evidence="11" type="primary">patA_4</name>
    <name evidence="11" type="ORF">CA54_40650</name>
</gene>
<dbReference type="InterPro" id="IPR028362">
    <property type="entry name" value="AlgI"/>
</dbReference>
<evidence type="ECO:0000256" key="3">
    <source>
        <dbReference type="ARBA" id="ARBA00022475"/>
    </source>
</evidence>
<comment type="similarity">
    <text evidence="2 9">Belongs to the membrane-bound acyltransferase family.</text>
</comment>
<dbReference type="PANTHER" id="PTHR13285">
    <property type="entry name" value="ACYLTRANSFERASE"/>
    <property type="match status" value="1"/>
</dbReference>
<comment type="subcellular location">
    <subcellularLocation>
        <location evidence="1">Cell membrane</location>
        <topology evidence="1">Multi-pass membrane protein</topology>
    </subcellularLocation>
</comment>
<evidence type="ECO:0000256" key="1">
    <source>
        <dbReference type="ARBA" id="ARBA00004651"/>
    </source>
</evidence>